<gene>
    <name evidence="1" type="ORF">BpHYR1_001377</name>
</gene>
<dbReference type="EMBL" id="REGN01011580">
    <property type="protein sequence ID" value="RMZ97168.1"/>
    <property type="molecule type" value="Genomic_DNA"/>
</dbReference>
<dbReference type="Proteomes" id="UP000276133">
    <property type="component" value="Unassembled WGS sequence"/>
</dbReference>
<keyword evidence="2" id="KW-1185">Reference proteome</keyword>
<evidence type="ECO:0000313" key="2">
    <source>
        <dbReference type="Proteomes" id="UP000276133"/>
    </source>
</evidence>
<organism evidence="1 2">
    <name type="scientific">Brachionus plicatilis</name>
    <name type="common">Marine rotifer</name>
    <name type="synonym">Brachionus muelleri</name>
    <dbReference type="NCBI Taxonomy" id="10195"/>
    <lineage>
        <taxon>Eukaryota</taxon>
        <taxon>Metazoa</taxon>
        <taxon>Spiralia</taxon>
        <taxon>Gnathifera</taxon>
        <taxon>Rotifera</taxon>
        <taxon>Eurotatoria</taxon>
        <taxon>Monogononta</taxon>
        <taxon>Pseudotrocha</taxon>
        <taxon>Ploima</taxon>
        <taxon>Brachionidae</taxon>
        <taxon>Brachionus</taxon>
    </lineage>
</organism>
<reference evidence="1 2" key="1">
    <citation type="journal article" date="2018" name="Sci. Rep.">
        <title>Genomic signatures of local adaptation to the degree of environmental predictability in rotifers.</title>
        <authorList>
            <person name="Franch-Gras L."/>
            <person name="Hahn C."/>
            <person name="Garcia-Roger E.M."/>
            <person name="Carmona M.J."/>
            <person name="Serra M."/>
            <person name="Gomez A."/>
        </authorList>
    </citation>
    <scope>NUCLEOTIDE SEQUENCE [LARGE SCALE GENOMIC DNA]</scope>
    <source>
        <strain evidence="1">HYR1</strain>
    </source>
</reference>
<proteinExistence type="predicted"/>
<protein>
    <submittedName>
        <fullName evidence="1">Uncharacterized protein</fullName>
    </submittedName>
</protein>
<sequence>MDLYKLSAKYKLKKSTTPKQENGKEWYTELNQNIIISHCKEQREWLSLILYPIYPHLIVDKKNRKINIKFDCLNLAQACLNPLRTHTQITKFDKLVLDMIKIFV</sequence>
<accession>A0A3M7PDQ9</accession>
<dbReference type="AlphaFoldDB" id="A0A3M7PDQ9"/>
<evidence type="ECO:0000313" key="1">
    <source>
        <dbReference type="EMBL" id="RMZ97168.1"/>
    </source>
</evidence>
<name>A0A3M7PDQ9_BRAPC</name>
<comment type="caution">
    <text evidence="1">The sequence shown here is derived from an EMBL/GenBank/DDBJ whole genome shotgun (WGS) entry which is preliminary data.</text>
</comment>